<dbReference type="STRING" id="1278073.MYSTI_02923"/>
<accession>L7UCQ2</accession>
<keyword evidence="2" id="KW-1185">Reference proteome</keyword>
<protein>
    <submittedName>
        <fullName evidence="1">Adventurous gliding motility protein AgmO</fullName>
    </submittedName>
</protein>
<organism evidence="1 2">
    <name type="scientific">Myxococcus stipitatus (strain DSM 14675 / JCM 12634 / Mx s8)</name>
    <dbReference type="NCBI Taxonomy" id="1278073"/>
    <lineage>
        <taxon>Bacteria</taxon>
        <taxon>Pseudomonadati</taxon>
        <taxon>Myxococcota</taxon>
        <taxon>Myxococcia</taxon>
        <taxon>Myxococcales</taxon>
        <taxon>Cystobacterineae</taxon>
        <taxon>Myxococcaceae</taxon>
        <taxon>Myxococcus</taxon>
    </lineage>
</organism>
<dbReference type="Proteomes" id="UP000011131">
    <property type="component" value="Chromosome"/>
</dbReference>
<reference evidence="1 2" key="1">
    <citation type="journal article" date="2013" name="Genome Announc.">
        <title>Complete genome sequence of Myxococcus stipitatus strain DSM 14675, a fruiting myxobacterium.</title>
        <authorList>
            <person name="Huntley S."/>
            <person name="Kneip S."/>
            <person name="Treuner-Lange A."/>
            <person name="Sogaard-Andersen L."/>
        </authorList>
    </citation>
    <scope>NUCLEOTIDE SEQUENCE [LARGE SCALE GENOMIC DNA]</scope>
    <source>
        <strain evidence="2">DSM 14675 / JCM 12634 / Mx s8</strain>
    </source>
</reference>
<dbReference type="PATRIC" id="fig|1278073.3.peg.2977"/>
<proteinExistence type="predicted"/>
<dbReference type="HOGENOM" id="CLU_1524234_0_0_7"/>
<evidence type="ECO:0000313" key="2">
    <source>
        <dbReference type="Proteomes" id="UP000011131"/>
    </source>
</evidence>
<name>L7UCQ2_MYXSD</name>
<dbReference type="NCBIfam" id="NF033754">
    <property type="entry name" value="gliding_CglC"/>
    <property type="match status" value="1"/>
</dbReference>
<gene>
    <name evidence="1" type="ordered locus">MYSTI_02923</name>
</gene>
<dbReference type="AlphaFoldDB" id="L7UCQ2"/>
<dbReference type="EMBL" id="CP004025">
    <property type="protein sequence ID" value="AGC44239.1"/>
    <property type="molecule type" value="Genomic_DNA"/>
</dbReference>
<sequence length="173" mass="18294">MSMRAALLVSTALLLGGCSVSSEIGKKCNLVRKATPEELAAGSDKTVDLLEGEIADRQDFISFGAPLCEDLICVRDQDFPRARNPDGSLNESAAAEGYCSKPCVDGAANACEVTDTSDVEPNLPGRMSCRSLLLDQETLNQLRASDEGFYRNTFGENNSPFFCAGALNSGTGG</sequence>
<evidence type="ECO:0000313" key="1">
    <source>
        <dbReference type="EMBL" id="AGC44239.1"/>
    </source>
</evidence>
<dbReference type="KEGG" id="msd:MYSTI_02923"/>
<dbReference type="PROSITE" id="PS51257">
    <property type="entry name" value="PROKAR_LIPOPROTEIN"/>
    <property type="match status" value="1"/>
</dbReference>